<evidence type="ECO:0000256" key="1">
    <source>
        <dbReference type="SAM" id="Phobius"/>
    </source>
</evidence>
<dbReference type="Pfam" id="PF07155">
    <property type="entry name" value="ECF-ribofla_trS"/>
    <property type="match status" value="1"/>
</dbReference>
<proteinExistence type="predicted"/>
<dbReference type="RefSeq" id="WP_109604087.1">
    <property type="nucleotide sequence ID" value="NZ_JAMHJO010000007.1"/>
</dbReference>
<keyword evidence="1" id="KW-0472">Membrane</keyword>
<feature type="transmembrane region" description="Helical" evidence="1">
    <location>
        <begin position="72"/>
        <end position="96"/>
    </location>
</feature>
<keyword evidence="3" id="KW-1185">Reference proteome</keyword>
<dbReference type="PANTHER" id="PTHR37815">
    <property type="entry name" value="UPF0397 PROTEIN BC_2624-RELATED"/>
    <property type="match status" value="1"/>
</dbReference>
<dbReference type="Gene3D" id="1.10.1760.20">
    <property type="match status" value="1"/>
</dbReference>
<name>A0AA45C865_9BACT</name>
<accession>A0AA45C865</accession>
<feature type="transmembrane region" description="Helical" evidence="1">
    <location>
        <begin position="148"/>
        <end position="171"/>
    </location>
</feature>
<comment type="caution">
    <text evidence="2">The sequence shown here is derived from an EMBL/GenBank/DDBJ whole genome shotgun (WGS) entry which is preliminary data.</text>
</comment>
<dbReference type="PANTHER" id="PTHR37815:SF3">
    <property type="entry name" value="UPF0397 PROTEIN SPR0429"/>
    <property type="match status" value="1"/>
</dbReference>
<keyword evidence="1" id="KW-1133">Transmembrane helix</keyword>
<reference evidence="2 3" key="1">
    <citation type="submission" date="2018-05" db="EMBL/GenBank/DDBJ databases">
        <title>Genomic Encyclopedia of Type Strains, Phase IV (KMG-IV): sequencing the most valuable type-strain genomes for metagenomic binning, comparative biology and taxonomic classification.</title>
        <authorList>
            <person name="Goeker M."/>
        </authorList>
    </citation>
    <scope>NUCLEOTIDE SEQUENCE [LARGE SCALE GENOMIC DNA]</scope>
    <source>
        <strain evidence="2 3">DSM 24906</strain>
    </source>
</reference>
<organism evidence="2 3">
    <name type="scientific">Oceanotoga teriensis</name>
    <dbReference type="NCBI Taxonomy" id="515440"/>
    <lineage>
        <taxon>Bacteria</taxon>
        <taxon>Thermotogati</taxon>
        <taxon>Thermotogota</taxon>
        <taxon>Thermotogae</taxon>
        <taxon>Petrotogales</taxon>
        <taxon>Petrotogaceae</taxon>
        <taxon>Oceanotoga</taxon>
    </lineage>
</organism>
<dbReference type="GO" id="GO:0016020">
    <property type="term" value="C:membrane"/>
    <property type="evidence" value="ECO:0007669"/>
    <property type="project" value="InterPro"/>
</dbReference>
<protein>
    <submittedName>
        <fullName evidence="2">Energy-coupling factor transport system substrate-specific component</fullName>
    </submittedName>
</protein>
<feature type="transmembrane region" description="Helical" evidence="1">
    <location>
        <begin position="108"/>
        <end position="128"/>
    </location>
</feature>
<dbReference type="Proteomes" id="UP000245921">
    <property type="component" value="Unassembled WGS sequence"/>
</dbReference>
<dbReference type="NCBIfam" id="NF010182">
    <property type="entry name" value="PRK13661.1"/>
    <property type="match status" value="1"/>
</dbReference>
<feature type="transmembrane region" description="Helical" evidence="1">
    <location>
        <begin position="12"/>
        <end position="30"/>
    </location>
</feature>
<gene>
    <name evidence="2" type="ORF">C7380_103150</name>
</gene>
<dbReference type="InterPro" id="IPR009825">
    <property type="entry name" value="ECF_substrate-spec-like"/>
</dbReference>
<sequence>MGFFKSLATMQGLISLIIVVLICLGVYIFAKSKGKKASISTKDVVAIGIGAALFAAVSFLSIPIGPNTSFRIAIALLVIFGAIYGPIVGFLVGFIGHALNDALMYGSVWWSWVFMSAMIGLFAGFIFLNKSFSVKTGQINKSHIIKMYLYSIFGILAGSVVSYLGDVFLYGEPADKVWLQIILANISNFVVIAVVGIPAIIALAKRNSKGSLEKE</sequence>
<evidence type="ECO:0000313" key="3">
    <source>
        <dbReference type="Proteomes" id="UP000245921"/>
    </source>
</evidence>
<keyword evidence="1" id="KW-0812">Transmembrane</keyword>
<dbReference type="AlphaFoldDB" id="A0AA45C865"/>
<evidence type="ECO:0000313" key="2">
    <source>
        <dbReference type="EMBL" id="PWJ95971.1"/>
    </source>
</evidence>
<feature type="transmembrane region" description="Helical" evidence="1">
    <location>
        <begin position="45"/>
        <end position="65"/>
    </location>
</feature>
<dbReference type="EMBL" id="QGGI01000003">
    <property type="protein sequence ID" value="PWJ95971.1"/>
    <property type="molecule type" value="Genomic_DNA"/>
</dbReference>
<feature type="transmembrane region" description="Helical" evidence="1">
    <location>
        <begin position="177"/>
        <end position="204"/>
    </location>
</feature>